<protein>
    <submittedName>
        <fullName evidence="1">Uncharacterized protein</fullName>
    </submittedName>
</protein>
<reference evidence="2" key="2">
    <citation type="submission" date="2017-05" db="EMBL/GenBank/DDBJ databases">
        <authorList>
            <consortium name="The Broad Institute Genomics Platform"/>
            <consortium name="The Broad Institute Genomic Center for Infectious Diseases"/>
            <person name="Earl A."/>
            <person name="Manson A."/>
            <person name="Schwartman J."/>
            <person name="Gilmore M."/>
            <person name="Abouelleil A."/>
            <person name="Cao P."/>
            <person name="Chapman S."/>
            <person name="Cusick C."/>
            <person name="Shea T."/>
            <person name="Young S."/>
            <person name="Neafsey D."/>
            <person name="Nusbaum C."/>
            <person name="Birren B."/>
        </authorList>
    </citation>
    <scope>NUCLEOTIDE SEQUENCE</scope>
    <source>
        <strain evidence="2">9E7_DIV0242</strain>
    </source>
</reference>
<dbReference type="AlphaFoldDB" id="A0A242KBM5"/>
<gene>
    <name evidence="2" type="ORF">A5888_000350</name>
    <name evidence="1" type="ORF">A5888_000389</name>
</gene>
<keyword evidence="3" id="KW-1185">Reference proteome</keyword>
<dbReference type="EMBL" id="CP147247">
    <property type="protein sequence ID" value="WYJ88631.1"/>
    <property type="molecule type" value="Genomic_DNA"/>
</dbReference>
<accession>A0A242KBM5</accession>
<evidence type="ECO:0000313" key="3">
    <source>
        <dbReference type="Proteomes" id="UP000195141"/>
    </source>
</evidence>
<evidence type="ECO:0000313" key="2">
    <source>
        <dbReference type="EMBL" id="WYJ88631.1"/>
    </source>
</evidence>
<name>A0A242KBM5_9ENTE</name>
<dbReference type="Proteomes" id="UP000195141">
    <property type="component" value="Chromosome"/>
</dbReference>
<sequence>MIGFIILIAEQEYERTLTSLSRAEDRLFLMKSLEGWFSCCTDYVYEGKTLYSVRRLILEK</sequence>
<reference evidence="2" key="3">
    <citation type="submission" date="2024-03" db="EMBL/GenBank/DDBJ databases">
        <title>The Genome Sequence of Enterococcus sp. DIV0242b.</title>
        <authorList>
            <consortium name="The Broad Institute Genomics Platform"/>
            <consortium name="The Broad Institute Microbial Omics Core"/>
            <consortium name="The Broad Institute Genomic Center for Infectious Diseases"/>
            <person name="Earl A."/>
            <person name="Manson A."/>
            <person name="Gilmore M."/>
            <person name="Schwartman J."/>
            <person name="Shea T."/>
            <person name="Abouelleil A."/>
            <person name="Cao P."/>
            <person name="Chapman S."/>
            <person name="Cusick C."/>
            <person name="Young S."/>
            <person name="Neafsey D."/>
            <person name="Nusbaum C."/>
            <person name="Birren B."/>
        </authorList>
    </citation>
    <scope>NUCLEOTIDE SEQUENCE</scope>
    <source>
        <strain evidence="2">9E7_DIV0242</strain>
    </source>
</reference>
<evidence type="ECO:0000313" key="1">
    <source>
        <dbReference type="EMBL" id="OTP18575.1"/>
    </source>
</evidence>
<proteinExistence type="predicted"/>
<dbReference type="EMBL" id="NGMM01000001">
    <property type="protein sequence ID" value="OTP18575.1"/>
    <property type="molecule type" value="Genomic_DNA"/>
</dbReference>
<organism evidence="1">
    <name type="scientific">Candidatus Enterococcus clewellii</name>
    <dbReference type="NCBI Taxonomy" id="1834193"/>
    <lineage>
        <taxon>Bacteria</taxon>
        <taxon>Bacillati</taxon>
        <taxon>Bacillota</taxon>
        <taxon>Bacilli</taxon>
        <taxon>Lactobacillales</taxon>
        <taxon>Enterococcaceae</taxon>
        <taxon>Enterococcus</taxon>
    </lineage>
</organism>
<reference evidence="1" key="1">
    <citation type="submission" date="2017-05" db="EMBL/GenBank/DDBJ databases">
        <title>The Genome Sequence of Enterococcus sp. 9E7_DIV0242.</title>
        <authorList>
            <consortium name="The Broad Institute Genomics Platform"/>
            <consortium name="The Broad Institute Genomic Center for Infectious Diseases"/>
            <person name="Earl A."/>
            <person name="Manson A."/>
            <person name="Schwartman J."/>
            <person name="Gilmore M."/>
            <person name="Abouelleil A."/>
            <person name="Cao P."/>
            <person name="Chapman S."/>
            <person name="Cusick C."/>
            <person name="Shea T."/>
            <person name="Young S."/>
            <person name="Neafsey D."/>
            <person name="Nusbaum C."/>
            <person name="Birren B."/>
        </authorList>
    </citation>
    <scope>NUCLEOTIDE SEQUENCE [LARGE SCALE GENOMIC DNA]</scope>
    <source>
        <strain evidence="1">9E7_DIV0242</strain>
    </source>
</reference>